<dbReference type="Gene3D" id="2.30.42.10">
    <property type="match status" value="1"/>
</dbReference>
<dbReference type="InterPro" id="IPR001478">
    <property type="entry name" value="PDZ"/>
</dbReference>
<dbReference type="InterPro" id="IPR021109">
    <property type="entry name" value="Peptidase_aspartic_dom_sf"/>
</dbReference>
<reference evidence="2 3" key="1">
    <citation type="submission" date="2019-03" db="EMBL/GenBank/DDBJ databases">
        <title>Genomic Encyclopedia of Type Strains, Phase IV (KMG-IV): sequencing the most valuable type-strain genomes for metagenomic binning, comparative biology and taxonomic classification.</title>
        <authorList>
            <person name="Goeker M."/>
        </authorList>
    </citation>
    <scope>NUCLEOTIDE SEQUENCE [LARGE SCALE GENOMIC DNA]</scope>
    <source>
        <strain evidence="2 3">DSM 14836</strain>
    </source>
</reference>
<feature type="domain" description="PDZ" evidence="1">
    <location>
        <begin position="405"/>
        <end position="481"/>
    </location>
</feature>
<dbReference type="Proteomes" id="UP000294564">
    <property type="component" value="Unassembled WGS sequence"/>
</dbReference>
<evidence type="ECO:0000313" key="3">
    <source>
        <dbReference type="Proteomes" id="UP000294564"/>
    </source>
</evidence>
<keyword evidence="3" id="KW-1185">Reference proteome</keyword>
<protein>
    <submittedName>
        <fullName evidence="2">PDZ domain-containing protein</fullName>
    </submittedName>
</protein>
<proteinExistence type="predicted"/>
<evidence type="ECO:0000313" key="2">
    <source>
        <dbReference type="EMBL" id="TCP22167.1"/>
    </source>
</evidence>
<organism evidence="2 3">
    <name type="scientific">Tenacibaculum skagerrakense</name>
    <dbReference type="NCBI Taxonomy" id="186571"/>
    <lineage>
        <taxon>Bacteria</taxon>
        <taxon>Pseudomonadati</taxon>
        <taxon>Bacteroidota</taxon>
        <taxon>Flavobacteriia</taxon>
        <taxon>Flavobacteriales</taxon>
        <taxon>Flavobacteriaceae</taxon>
        <taxon>Tenacibaculum</taxon>
    </lineage>
</organism>
<sequence>MQNYIDLEYFLPTKTNPTSNEMVKTILKKNKLTNKIVYCYECKVKVCNLRRLLLSLLFFVFILKGYGQSKFQFYGNEDVSQKVKFTLINNLIIIPLQINGKDLNFILDTGVNKTILFNLTKNDSLGLNNVEKIQLKGLGSGEPVDALLSKNNRFRIKNLVNPNEDLYVILRDNFNMSARMGMTIHGIIGFDLLKNIILKIDYKSKYLTFYNPKKYRLKKCRRCEEFPLEFYRNKPYINTYAQLDTIGEKKIKTKLLIDSGGSDALWFFEGTHKDIKTPKKYFRDILGEGLSGTIYGNRSKVPLFELGKFKIEEPTVSFLDTTSTANARQFKLRNGSIGGNILKRFIVWLDYGSRKAIFKKNASLKSGFYYNMSGLSVIYDGQELIKERQDNIITDNFNSGNKVSDNKTISFVTSYFYRFKPAYKISNVLKNSPADLVGLEKDDVIKRINGNPAYTYTLSQINALFHDKPNKRISLEIERAGQKYKFKFRLKERI</sequence>
<dbReference type="InterPro" id="IPR036034">
    <property type="entry name" value="PDZ_sf"/>
</dbReference>
<accession>A0A4R2NKW2</accession>
<dbReference type="SUPFAM" id="SSF50156">
    <property type="entry name" value="PDZ domain-like"/>
    <property type="match status" value="1"/>
</dbReference>
<name>A0A4R2NKW2_9FLAO</name>
<dbReference type="EMBL" id="SLXM01000013">
    <property type="protein sequence ID" value="TCP22167.1"/>
    <property type="molecule type" value="Genomic_DNA"/>
</dbReference>
<dbReference type="SUPFAM" id="SSF50630">
    <property type="entry name" value="Acid proteases"/>
    <property type="match status" value="1"/>
</dbReference>
<dbReference type="Gene3D" id="2.40.70.10">
    <property type="entry name" value="Acid Proteases"/>
    <property type="match status" value="1"/>
</dbReference>
<evidence type="ECO:0000259" key="1">
    <source>
        <dbReference type="SMART" id="SM00228"/>
    </source>
</evidence>
<dbReference type="Pfam" id="PF13650">
    <property type="entry name" value="Asp_protease_2"/>
    <property type="match status" value="1"/>
</dbReference>
<gene>
    <name evidence="2" type="ORF">EV195_11315</name>
</gene>
<dbReference type="SMART" id="SM00228">
    <property type="entry name" value="PDZ"/>
    <property type="match status" value="1"/>
</dbReference>
<dbReference type="AlphaFoldDB" id="A0A4R2NKW2"/>
<dbReference type="InterPro" id="IPR041489">
    <property type="entry name" value="PDZ_6"/>
</dbReference>
<comment type="caution">
    <text evidence="2">The sequence shown here is derived from an EMBL/GenBank/DDBJ whole genome shotgun (WGS) entry which is preliminary data.</text>
</comment>
<dbReference type="Pfam" id="PF17820">
    <property type="entry name" value="PDZ_6"/>
    <property type="match status" value="1"/>
</dbReference>